<gene>
    <name evidence="2" type="ORF">GCM10008942_38100</name>
</gene>
<evidence type="ECO:0000256" key="1">
    <source>
        <dbReference type="SAM" id="SignalP"/>
    </source>
</evidence>
<dbReference type="PROSITE" id="PS51318">
    <property type="entry name" value="TAT"/>
    <property type="match status" value="1"/>
</dbReference>
<feature type="signal peptide" evidence="1">
    <location>
        <begin position="1"/>
        <end position="28"/>
    </location>
</feature>
<name>A0ABN1F951_9PROT</name>
<dbReference type="RefSeq" id="WP_166929349.1">
    <property type="nucleotide sequence ID" value="NZ_BAAADD010000011.1"/>
</dbReference>
<dbReference type="Proteomes" id="UP001499951">
    <property type="component" value="Unassembled WGS sequence"/>
</dbReference>
<organism evidence="2 3">
    <name type="scientific">Rhizomicrobium electricum</name>
    <dbReference type="NCBI Taxonomy" id="480070"/>
    <lineage>
        <taxon>Bacteria</taxon>
        <taxon>Pseudomonadati</taxon>
        <taxon>Pseudomonadota</taxon>
        <taxon>Alphaproteobacteria</taxon>
        <taxon>Micropepsales</taxon>
        <taxon>Micropepsaceae</taxon>
        <taxon>Rhizomicrobium</taxon>
    </lineage>
</organism>
<feature type="chain" id="PRO_5046648692" evidence="1">
    <location>
        <begin position="29"/>
        <end position="880"/>
    </location>
</feature>
<comment type="caution">
    <text evidence="2">The sequence shown here is derived from an EMBL/GenBank/DDBJ whole genome shotgun (WGS) entry which is preliminary data.</text>
</comment>
<keyword evidence="1" id="KW-0732">Signal</keyword>
<protein>
    <submittedName>
        <fullName evidence="2">Uncharacterized protein</fullName>
    </submittedName>
</protein>
<evidence type="ECO:0000313" key="3">
    <source>
        <dbReference type="Proteomes" id="UP001499951"/>
    </source>
</evidence>
<evidence type="ECO:0000313" key="2">
    <source>
        <dbReference type="EMBL" id="GAA0585524.1"/>
    </source>
</evidence>
<keyword evidence="3" id="KW-1185">Reference proteome</keyword>
<dbReference type="EMBL" id="BAAADD010000011">
    <property type="protein sequence ID" value="GAA0585524.1"/>
    <property type="molecule type" value="Genomic_DNA"/>
</dbReference>
<dbReference type="InterPro" id="IPR006311">
    <property type="entry name" value="TAT_signal"/>
</dbReference>
<accession>A0ABN1F951</accession>
<proteinExistence type="predicted"/>
<sequence>MPKLDRRSFLSRGGAVAAAPLVTAAAPAAPVTLVLDGNDPVASARPVLRAAHALQQALTKAGFAVQRAQTPAQANGLCIMAVSATFPVGAGALAGARVPQPVEPESLALFETKLAGKPAVVACGADARGLMYALYELADRVANGTPLKFPQPVIEKPANAVRSVMRQFTSETYDKPWFYDRAMWGPYFAMLAANRFNRIDLTFGLGYDKLDAVADPYLVFAYPFLMAVPGYDVRVANLPDAERARNLAALRAISDLAVSYGLDFQLGLWMHGYELKNTADAKYVVTGLSPDNHAAYCRDALTALLKVLPAVSSVGLRIHGESGVAEGSYDFWKTVFAGVAGAGRKIEIDLHAKGLDNRMTADALATGMPVNVSPKFAAEHIGLPYHPADIRPSEIPAAGAEGKGLMTLSEGQRSFTRYGNADFLTEDRKYTVRTRVFYGSQRILASGGAAAAAAYGRAFQFCGMTGFDLMEPLTYRGRRGTAVPGTRRSGYLPEQMEPQYDWQKYDAWYRAFGRMTYAPDTAADAVTRPFKDAKARAVETALAAASRILPLVTTISSVSAACDLYWPEMDGTMPMAREAEPSSLFFDTPSPKTFQNVTPLDPQLFSSCRDFAGELLGERSGRYAPVEAALWLDGFAAETEAALKAAGVPKSIETARLAVDAEILALLGRFYAAKLRAGTAMALHDRNSERNTLAAAIADYKKARGFWAKIAARAHGVYASDLSISDRFTERGQWADRLKDIDTDIAALEARLPSVTVVTEAPAGLAAIAETRARDPLPVQHTVPAGFTRGQAVPLLAAVREGLTKATLWYRHVNAAERWVAVDMTSTADGWHGEIPAAYTDSPYPLQYYFEFRAAPSRAWISPGFDDKLLNQPYVVIRAG</sequence>
<reference evidence="2 3" key="1">
    <citation type="journal article" date="2019" name="Int. J. Syst. Evol. Microbiol.">
        <title>The Global Catalogue of Microorganisms (GCM) 10K type strain sequencing project: providing services to taxonomists for standard genome sequencing and annotation.</title>
        <authorList>
            <consortium name="The Broad Institute Genomics Platform"/>
            <consortium name="The Broad Institute Genome Sequencing Center for Infectious Disease"/>
            <person name="Wu L."/>
            <person name="Ma J."/>
        </authorList>
    </citation>
    <scope>NUCLEOTIDE SEQUENCE [LARGE SCALE GENOMIC DNA]</scope>
    <source>
        <strain evidence="2 3">JCM 15089</strain>
    </source>
</reference>